<evidence type="ECO:0000259" key="2">
    <source>
        <dbReference type="Pfam" id="PF20151"/>
    </source>
</evidence>
<organism evidence="3 4">
    <name type="scientific">Mycena metata</name>
    <dbReference type="NCBI Taxonomy" id="1033252"/>
    <lineage>
        <taxon>Eukaryota</taxon>
        <taxon>Fungi</taxon>
        <taxon>Dikarya</taxon>
        <taxon>Basidiomycota</taxon>
        <taxon>Agaricomycotina</taxon>
        <taxon>Agaricomycetes</taxon>
        <taxon>Agaricomycetidae</taxon>
        <taxon>Agaricales</taxon>
        <taxon>Marasmiineae</taxon>
        <taxon>Mycenaceae</taxon>
        <taxon>Mycena</taxon>
    </lineage>
</organism>
<comment type="caution">
    <text evidence="3">The sequence shown here is derived from an EMBL/GenBank/DDBJ whole genome shotgun (WGS) entry which is preliminary data.</text>
</comment>
<dbReference type="Proteomes" id="UP001215598">
    <property type="component" value="Unassembled WGS sequence"/>
</dbReference>
<feature type="transmembrane region" description="Helical" evidence="1">
    <location>
        <begin position="157"/>
        <end position="179"/>
    </location>
</feature>
<evidence type="ECO:0000256" key="1">
    <source>
        <dbReference type="SAM" id="Phobius"/>
    </source>
</evidence>
<keyword evidence="1" id="KW-1133">Transmembrane helix</keyword>
<feature type="transmembrane region" description="Helical" evidence="1">
    <location>
        <begin position="112"/>
        <end position="137"/>
    </location>
</feature>
<dbReference type="InterPro" id="IPR045340">
    <property type="entry name" value="DUF6533"/>
</dbReference>
<proteinExistence type="predicted"/>
<accession>A0AAD7K038</accession>
<evidence type="ECO:0000313" key="3">
    <source>
        <dbReference type="EMBL" id="KAJ7774037.1"/>
    </source>
</evidence>
<dbReference type="EMBL" id="JARKIB010000012">
    <property type="protein sequence ID" value="KAJ7774037.1"/>
    <property type="molecule type" value="Genomic_DNA"/>
</dbReference>
<sequence>MALANLIFTGLHDIQATRFAQLASSAIIIFDHLITLDEEVELIWKSSWSMAKVLFIINRYYTLVSVIPTLTDAVSLRFFHWQGWTGLIACMIAEVILQMRLYALYFLNKKVLALMVATFIISSASSAAIMGTVLRGITATAHPLPGTTFCVPFGVPSYFFAFWLPIIVFESLLCGLALFRGFQTFRASGSAFQSGRHLVAILIRDSVLYFLVMFATYFTNMLVWVSAPTNLLEIPIAFSVALSCCLGNRMILNVREVNREMEESRRTEDSIKHQARQTRSSFFGPAEPLSTIEMGQLRSMRADQTYGPFVVL</sequence>
<keyword evidence="1" id="KW-0472">Membrane</keyword>
<evidence type="ECO:0000313" key="4">
    <source>
        <dbReference type="Proteomes" id="UP001215598"/>
    </source>
</evidence>
<dbReference type="AlphaFoldDB" id="A0AAD7K038"/>
<name>A0AAD7K038_9AGAR</name>
<protein>
    <recommendedName>
        <fullName evidence="2">DUF6533 domain-containing protein</fullName>
    </recommendedName>
</protein>
<keyword evidence="1" id="KW-0812">Transmembrane</keyword>
<keyword evidence="4" id="KW-1185">Reference proteome</keyword>
<gene>
    <name evidence="3" type="ORF">B0H16DRAFT_1510820</name>
</gene>
<reference evidence="3" key="1">
    <citation type="submission" date="2023-03" db="EMBL/GenBank/DDBJ databases">
        <title>Massive genome expansion in bonnet fungi (Mycena s.s.) driven by repeated elements and novel gene families across ecological guilds.</title>
        <authorList>
            <consortium name="Lawrence Berkeley National Laboratory"/>
            <person name="Harder C.B."/>
            <person name="Miyauchi S."/>
            <person name="Viragh M."/>
            <person name="Kuo A."/>
            <person name="Thoen E."/>
            <person name="Andreopoulos B."/>
            <person name="Lu D."/>
            <person name="Skrede I."/>
            <person name="Drula E."/>
            <person name="Henrissat B."/>
            <person name="Morin E."/>
            <person name="Kohler A."/>
            <person name="Barry K."/>
            <person name="LaButti K."/>
            <person name="Morin E."/>
            <person name="Salamov A."/>
            <person name="Lipzen A."/>
            <person name="Mereny Z."/>
            <person name="Hegedus B."/>
            <person name="Baldrian P."/>
            <person name="Stursova M."/>
            <person name="Weitz H."/>
            <person name="Taylor A."/>
            <person name="Grigoriev I.V."/>
            <person name="Nagy L.G."/>
            <person name="Martin F."/>
            <person name="Kauserud H."/>
        </authorList>
    </citation>
    <scope>NUCLEOTIDE SEQUENCE</scope>
    <source>
        <strain evidence="3">CBHHK182m</strain>
    </source>
</reference>
<feature type="domain" description="DUF6533" evidence="2">
    <location>
        <begin position="20"/>
        <end position="64"/>
    </location>
</feature>
<feature type="transmembrane region" description="Helical" evidence="1">
    <location>
        <begin position="206"/>
        <end position="225"/>
    </location>
</feature>
<dbReference type="Pfam" id="PF20151">
    <property type="entry name" value="DUF6533"/>
    <property type="match status" value="1"/>
</dbReference>
<feature type="transmembrane region" description="Helical" evidence="1">
    <location>
        <begin position="84"/>
        <end position="105"/>
    </location>
</feature>